<gene>
    <name evidence="6" type="ORF">CSUB01_09822</name>
</gene>
<feature type="domain" description="D-isomer specific 2-hydroxyacid dehydrogenase catalytic" evidence="4">
    <location>
        <begin position="120"/>
        <end position="386"/>
    </location>
</feature>
<comment type="caution">
    <text evidence="6">The sequence shown here is derived from an EMBL/GenBank/DDBJ whole genome shotgun (WGS) entry which is preliminary data.</text>
</comment>
<dbReference type="GO" id="GO:0016618">
    <property type="term" value="F:hydroxypyruvate reductase [NAD(P)H] activity"/>
    <property type="evidence" value="ECO:0007669"/>
    <property type="project" value="TreeGrafter"/>
</dbReference>
<dbReference type="InterPro" id="IPR036291">
    <property type="entry name" value="NAD(P)-bd_dom_sf"/>
</dbReference>
<feature type="compositionally biased region" description="Low complexity" evidence="3">
    <location>
        <begin position="32"/>
        <end position="48"/>
    </location>
</feature>
<organism evidence="6 7">
    <name type="scientific">Colletotrichum sublineola</name>
    <name type="common">Sorghum anthracnose fungus</name>
    <dbReference type="NCBI Taxonomy" id="1173701"/>
    <lineage>
        <taxon>Eukaryota</taxon>
        <taxon>Fungi</taxon>
        <taxon>Dikarya</taxon>
        <taxon>Ascomycota</taxon>
        <taxon>Pezizomycotina</taxon>
        <taxon>Sordariomycetes</taxon>
        <taxon>Hypocreomycetidae</taxon>
        <taxon>Glomerellales</taxon>
        <taxon>Glomerellaceae</taxon>
        <taxon>Colletotrichum</taxon>
        <taxon>Colletotrichum graminicola species complex</taxon>
    </lineage>
</organism>
<dbReference type="Pfam" id="PF02826">
    <property type="entry name" value="2-Hacid_dh_C"/>
    <property type="match status" value="1"/>
</dbReference>
<dbReference type="GO" id="GO:0051287">
    <property type="term" value="F:NAD binding"/>
    <property type="evidence" value="ECO:0007669"/>
    <property type="project" value="InterPro"/>
</dbReference>
<dbReference type="SUPFAM" id="SSF51735">
    <property type="entry name" value="NAD(P)-binding Rossmann-fold domains"/>
    <property type="match status" value="1"/>
</dbReference>
<dbReference type="AlphaFoldDB" id="A0A066XV00"/>
<evidence type="ECO:0000256" key="2">
    <source>
        <dbReference type="RuleBase" id="RU003719"/>
    </source>
</evidence>
<feature type="compositionally biased region" description="Polar residues" evidence="3">
    <location>
        <begin position="424"/>
        <end position="440"/>
    </location>
</feature>
<dbReference type="FunFam" id="3.40.50.720:FF:000526">
    <property type="entry name" value="D-mandelate dehydrogenase, putative"/>
    <property type="match status" value="1"/>
</dbReference>
<dbReference type="HOGENOM" id="CLU_019796_1_2_1"/>
<dbReference type="Gene3D" id="3.40.50.720">
    <property type="entry name" value="NAD(P)-binding Rossmann-like Domain"/>
    <property type="match status" value="2"/>
</dbReference>
<evidence type="ECO:0000313" key="7">
    <source>
        <dbReference type="Proteomes" id="UP000027238"/>
    </source>
</evidence>
<feature type="region of interest" description="Disordered" evidence="3">
    <location>
        <begin position="424"/>
        <end position="459"/>
    </location>
</feature>
<dbReference type="OrthoDB" id="9991913at2759"/>
<evidence type="ECO:0000313" key="6">
    <source>
        <dbReference type="EMBL" id="KDN69596.1"/>
    </source>
</evidence>
<dbReference type="GO" id="GO:0030267">
    <property type="term" value="F:glyoxylate reductase (NADPH) activity"/>
    <property type="evidence" value="ECO:0007669"/>
    <property type="project" value="TreeGrafter"/>
</dbReference>
<dbReference type="InterPro" id="IPR006139">
    <property type="entry name" value="D-isomer_2_OHA_DH_cat_dom"/>
</dbReference>
<feature type="compositionally biased region" description="Polar residues" evidence="3">
    <location>
        <begin position="14"/>
        <end position="26"/>
    </location>
</feature>
<feature type="compositionally biased region" description="Acidic residues" evidence="3">
    <location>
        <begin position="448"/>
        <end position="459"/>
    </location>
</feature>
<dbReference type="InterPro" id="IPR050223">
    <property type="entry name" value="D-isomer_2-hydroxyacid_DH"/>
</dbReference>
<dbReference type="STRING" id="1173701.A0A066XV00"/>
<dbReference type="InterPro" id="IPR006140">
    <property type="entry name" value="D-isomer_DH_NAD-bd"/>
</dbReference>
<accession>A0A066XV00</accession>
<evidence type="ECO:0000259" key="4">
    <source>
        <dbReference type="Pfam" id="PF00389"/>
    </source>
</evidence>
<reference evidence="7" key="1">
    <citation type="journal article" date="2014" name="Genome Announc.">
        <title>Draft genome sequence of Colletotrichum sublineola, a destructive pathogen of cultivated sorghum.</title>
        <authorList>
            <person name="Baroncelli R."/>
            <person name="Sanz-Martin J.M."/>
            <person name="Rech G.E."/>
            <person name="Sukno S.A."/>
            <person name="Thon M.R."/>
        </authorList>
    </citation>
    <scope>NUCLEOTIDE SEQUENCE [LARGE SCALE GENOMIC DNA]</scope>
    <source>
        <strain evidence="7">TX430BB</strain>
    </source>
</reference>
<keyword evidence="1 2" id="KW-0560">Oxidoreductase</keyword>
<sequence length="477" mass="51163">MAEPHNTPYPPATPQCQTPRSSSPQRPHQDITGGALTPAVATPATTDGAHAKPRVLHIGDPIKYNPDAYAAFSARCEIIRPTTPERQRPAFAAALRDGKWGSFSAVFRPFWGTGGEMGNWDAELISLLPASCRVFASAGAGFDWADTQLLGERGIIYCNAGLAAAEAVADFAIAMVISTFRHLPWCMTAASDPAAFQDCHAGATALSHNLRGHVLGLIGMGNIGQQIAQRLGLGFRMDVHYFDVVRKDAAVEKMSGATFHETLESLLGVSDCVVLCTPAGDKIITTESLAWLKPGSRFVNVARGSLVDEGALADALDSGRIGSAALDVHAGEPRPHPRLLKLAGTKVMLTCHNAGGTVETHKGFERLSMENIMAVLSGGRPITPVNLHHLKQCYGLRIKPSCKLFYMKPACSDNLDFLNPVSTRTDAVPGSESQPKQISSEPWMMSVESDDNSSDEEEVSSINVDLVENEMLLLRVL</sequence>
<feature type="domain" description="D-isomer specific 2-hydroxyacid dehydrogenase NAD-binding" evidence="5">
    <location>
        <begin position="174"/>
        <end position="354"/>
    </location>
</feature>
<dbReference type="Proteomes" id="UP000027238">
    <property type="component" value="Unassembled WGS sequence"/>
</dbReference>
<dbReference type="Pfam" id="PF00389">
    <property type="entry name" value="2-Hacid_dh"/>
    <property type="match status" value="1"/>
</dbReference>
<dbReference type="GO" id="GO:0005829">
    <property type="term" value="C:cytosol"/>
    <property type="evidence" value="ECO:0007669"/>
    <property type="project" value="TreeGrafter"/>
</dbReference>
<dbReference type="PROSITE" id="PS00671">
    <property type="entry name" value="D_2_HYDROXYACID_DH_3"/>
    <property type="match status" value="1"/>
</dbReference>
<protein>
    <submittedName>
        <fullName evidence="6">Putative D-isomer specific 2-hydroxyacid dehydrogenase</fullName>
    </submittedName>
</protein>
<feature type="region of interest" description="Disordered" evidence="3">
    <location>
        <begin position="1"/>
        <end position="52"/>
    </location>
</feature>
<dbReference type="CDD" id="cd12168">
    <property type="entry name" value="Mand_dh_like"/>
    <property type="match status" value="1"/>
</dbReference>
<dbReference type="InterPro" id="IPR029753">
    <property type="entry name" value="D-isomer_DH_CS"/>
</dbReference>
<dbReference type="eggNOG" id="KOG0067">
    <property type="taxonomic scope" value="Eukaryota"/>
</dbReference>
<dbReference type="SUPFAM" id="SSF52283">
    <property type="entry name" value="Formate/glycerate dehydrogenase catalytic domain-like"/>
    <property type="match status" value="1"/>
</dbReference>
<evidence type="ECO:0000259" key="5">
    <source>
        <dbReference type="Pfam" id="PF02826"/>
    </source>
</evidence>
<proteinExistence type="inferred from homology"/>
<keyword evidence="7" id="KW-1185">Reference proteome</keyword>
<evidence type="ECO:0000256" key="3">
    <source>
        <dbReference type="SAM" id="MobiDB-lite"/>
    </source>
</evidence>
<evidence type="ECO:0000256" key="1">
    <source>
        <dbReference type="ARBA" id="ARBA00023002"/>
    </source>
</evidence>
<dbReference type="EMBL" id="JMSE01000489">
    <property type="protein sequence ID" value="KDN69596.1"/>
    <property type="molecule type" value="Genomic_DNA"/>
</dbReference>
<dbReference type="OMA" id="LPWCMGA"/>
<comment type="similarity">
    <text evidence="2">Belongs to the D-isomer specific 2-hydroxyacid dehydrogenase family.</text>
</comment>
<dbReference type="PANTHER" id="PTHR10996:SF281">
    <property type="entry name" value="D-ISOMER SPECIFIC 2-HYDROXYACID DEHYDROGENASE NAD-BINDING DOMAIN-CONTAINING PROTEIN-RELATED"/>
    <property type="match status" value="1"/>
</dbReference>
<dbReference type="PANTHER" id="PTHR10996">
    <property type="entry name" value="2-HYDROXYACID DEHYDROGENASE-RELATED"/>
    <property type="match status" value="1"/>
</dbReference>
<name>A0A066XV00_COLSU</name>